<sequence length="151" mass="16534">MASTNEPGADASLTYRLKALTKIADRMSSEMSRDKLGVPYPEASIIAAIGTFGPQTVMDISRRANLDKSQASRTVEAMLSKEILARTGNDKDGRSVIISLTAEGRKIFRKIGPTLDKRDSDLYHGLNEAERVALRFLLDKILASHGWDATP</sequence>
<dbReference type="RefSeq" id="WP_042272583.1">
    <property type="nucleotide sequence ID" value="NZ_JACHVZ010000002.1"/>
</dbReference>
<keyword evidence="3" id="KW-0238">DNA-binding</keyword>
<evidence type="ECO:0000259" key="1">
    <source>
        <dbReference type="PROSITE" id="PS50995"/>
    </source>
</evidence>
<dbReference type="Proteomes" id="UP000533533">
    <property type="component" value="Unassembled WGS sequence"/>
</dbReference>
<dbReference type="InterPro" id="IPR036388">
    <property type="entry name" value="WH-like_DNA-bd_sf"/>
</dbReference>
<gene>
    <name evidence="3" type="ORF">C7410_1554</name>
    <name evidence="2" type="ORF">FHX59_000749</name>
</gene>
<dbReference type="EMBL" id="QJSQ01000055">
    <property type="protein sequence ID" value="PYE12536.1"/>
    <property type="molecule type" value="Genomic_DNA"/>
</dbReference>
<accession>A0A2U0ZGC0</accession>
<dbReference type="InterPro" id="IPR039422">
    <property type="entry name" value="MarR/SlyA-like"/>
</dbReference>
<evidence type="ECO:0000313" key="3">
    <source>
        <dbReference type="EMBL" id="PYE12536.1"/>
    </source>
</evidence>
<dbReference type="GO" id="GO:0003677">
    <property type="term" value="F:DNA binding"/>
    <property type="evidence" value="ECO:0007669"/>
    <property type="project" value="UniProtKB-KW"/>
</dbReference>
<dbReference type="SMART" id="SM00347">
    <property type="entry name" value="HTH_MARR"/>
    <property type="match status" value="1"/>
</dbReference>
<dbReference type="InterPro" id="IPR000835">
    <property type="entry name" value="HTH_MarR-typ"/>
</dbReference>
<evidence type="ECO:0000313" key="5">
    <source>
        <dbReference type="Proteomes" id="UP000533533"/>
    </source>
</evidence>
<dbReference type="Pfam" id="PF12802">
    <property type="entry name" value="MarR_2"/>
    <property type="match status" value="1"/>
</dbReference>
<dbReference type="PANTHER" id="PTHR33164:SF57">
    <property type="entry name" value="MARR-FAMILY TRANSCRIPTIONAL REGULATOR"/>
    <property type="match status" value="1"/>
</dbReference>
<dbReference type="GO" id="GO:0006950">
    <property type="term" value="P:response to stress"/>
    <property type="evidence" value="ECO:0007669"/>
    <property type="project" value="TreeGrafter"/>
</dbReference>
<proteinExistence type="predicted"/>
<dbReference type="SUPFAM" id="SSF46785">
    <property type="entry name" value="Winged helix' DNA-binding domain"/>
    <property type="match status" value="1"/>
</dbReference>
<dbReference type="EMBL" id="JACHVZ010000002">
    <property type="protein sequence ID" value="MBB2926342.1"/>
    <property type="molecule type" value="Genomic_DNA"/>
</dbReference>
<reference evidence="3 4" key="1">
    <citation type="submission" date="2018-06" db="EMBL/GenBank/DDBJ databases">
        <title>Genomic Encyclopedia of Type Strains, Phase IV (KMG-V): Genome sequencing to study the core and pangenomes of soil and plant-associated prokaryotes.</title>
        <authorList>
            <person name="Whitman W."/>
        </authorList>
    </citation>
    <scope>NUCLEOTIDE SEQUENCE [LARGE SCALE GENOMIC DNA]</scope>
    <source>
        <strain evidence="3 4">SRCL-318</strain>
        <strain evidence="2 5">SRMrh-85</strain>
    </source>
</reference>
<evidence type="ECO:0000313" key="2">
    <source>
        <dbReference type="EMBL" id="MBB2926342.1"/>
    </source>
</evidence>
<dbReference type="InterPro" id="IPR036390">
    <property type="entry name" value="WH_DNA-bd_sf"/>
</dbReference>
<feature type="domain" description="HTH marR-type" evidence="1">
    <location>
        <begin position="10"/>
        <end position="143"/>
    </location>
</feature>
<dbReference type="PROSITE" id="PS50995">
    <property type="entry name" value="HTH_MARR_2"/>
    <property type="match status" value="1"/>
</dbReference>
<dbReference type="OrthoDB" id="9090742at2"/>
<organism evidence="3 4">
    <name type="scientific">Paraburkholderia silvatlantica</name>
    <dbReference type="NCBI Taxonomy" id="321895"/>
    <lineage>
        <taxon>Bacteria</taxon>
        <taxon>Pseudomonadati</taxon>
        <taxon>Pseudomonadota</taxon>
        <taxon>Betaproteobacteria</taxon>
        <taxon>Burkholderiales</taxon>
        <taxon>Burkholderiaceae</taxon>
        <taxon>Paraburkholderia</taxon>
    </lineage>
</organism>
<dbReference type="Proteomes" id="UP000247772">
    <property type="component" value="Unassembled WGS sequence"/>
</dbReference>
<dbReference type="Gene3D" id="1.10.10.10">
    <property type="entry name" value="Winged helix-like DNA-binding domain superfamily/Winged helix DNA-binding domain"/>
    <property type="match status" value="1"/>
</dbReference>
<dbReference type="GO" id="GO:0003700">
    <property type="term" value="F:DNA-binding transcription factor activity"/>
    <property type="evidence" value="ECO:0007669"/>
    <property type="project" value="InterPro"/>
</dbReference>
<keyword evidence="5" id="KW-1185">Reference proteome</keyword>
<evidence type="ECO:0000313" key="4">
    <source>
        <dbReference type="Proteomes" id="UP000247772"/>
    </source>
</evidence>
<name>A0A2U0ZGC0_9BURK</name>
<dbReference type="AlphaFoldDB" id="A0A2U0ZGC0"/>
<comment type="caution">
    <text evidence="3">The sequence shown here is derived from an EMBL/GenBank/DDBJ whole genome shotgun (WGS) entry which is preliminary data.</text>
</comment>
<protein>
    <submittedName>
        <fullName evidence="3">DNA-binding MarR family transcriptional regulator</fullName>
    </submittedName>
</protein>
<dbReference type="PANTHER" id="PTHR33164">
    <property type="entry name" value="TRANSCRIPTIONAL REGULATOR, MARR FAMILY"/>
    <property type="match status" value="1"/>
</dbReference>
<dbReference type="PRINTS" id="PR00598">
    <property type="entry name" value="HTHMARR"/>
</dbReference>